<dbReference type="InterPro" id="IPR003594">
    <property type="entry name" value="HATPase_dom"/>
</dbReference>
<dbReference type="Pfam" id="PF13581">
    <property type="entry name" value="HATPase_c_2"/>
    <property type="match status" value="1"/>
</dbReference>
<dbReference type="InterPro" id="IPR050267">
    <property type="entry name" value="Anti-sigma-factor_SerPK"/>
</dbReference>
<keyword evidence="1" id="KW-0808">Transferase</keyword>
<keyword evidence="4" id="KW-1185">Reference proteome</keyword>
<evidence type="ECO:0000313" key="3">
    <source>
        <dbReference type="EMBL" id="UOE21156.1"/>
    </source>
</evidence>
<dbReference type="InterPro" id="IPR036890">
    <property type="entry name" value="HATPase_C_sf"/>
</dbReference>
<keyword evidence="1" id="KW-0418">Kinase</keyword>
<dbReference type="Proteomes" id="UP000265719">
    <property type="component" value="Chromosome"/>
</dbReference>
<evidence type="ECO:0000256" key="1">
    <source>
        <dbReference type="ARBA" id="ARBA00022527"/>
    </source>
</evidence>
<name>A0A399G8Y4_9ACTN</name>
<dbReference type="PANTHER" id="PTHR35526:SF3">
    <property type="entry name" value="ANTI-SIGMA-F FACTOR RSBW"/>
    <property type="match status" value="1"/>
</dbReference>
<dbReference type="Gene3D" id="3.30.565.10">
    <property type="entry name" value="Histidine kinase-like ATPase, C-terminal domain"/>
    <property type="match status" value="1"/>
</dbReference>
<protein>
    <submittedName>
        <fullName evidence="3">ATP-binding protein</fullName>
    </submittedName>
</protein>
<feature type="domain" description="Histidine kinase/HSP90-like ATPase" evidence="2">
    <location>
        <begin position="8"/>
        <end position="118"/>
    </location>
</feature>
<gene>
    <name evidence="3" type="ORF">NI17_008445</name>
</gene>
<keyword evidence="3" id="KW-0067">ATP-binding</keyword>
<dbReference type="EMBL" id="CP063196">
    <property type="protein sequence ID" value="UOE21156.1"/>
    <property type="molecule type" value="Genomic_DNA"/>
</dbReference>
<dbReference type="CDD" id="cd16936">
    <property type="entry name" value="HATPase_RsbW-like"/>
    <property type="match status" value="1"/>
</dbReference>
<dbReference type="KEGG" id="thao:NI17_008445"/>
<dbReference type="SUPFAM" id="SSF55874">
    <property type="entry name" value="ATPase domain of HSP90 chaperone/DNA topoisomerase II/histidine kinase"/>
    <property type="match status" value="1"/>
</dbReference>
<dbReference type="RefSeq" id="WP_068694192.1">
    <property type="nucleotide sequence ID" value="NZ_CP063196.1"/>
</dbReference>
<proteinExistence type="predicted"/>
<reference evidence="3" key="1">
    <citation type="submission" date="2020-10" db="EMBL/GenBank/DDBJ databases">
        <title>De novo genome project of the cellulose decomposer Thermobifida halotolerans type strain.</title>
        <authorList>
            <person name="Nagy I."/>
            <person name="Horvath B."/>
            <person name="Kukolya J."/>
            <person name="Nagy I."/>
            <person name="Orsini M."/>
        </authorList>
    </citation>
    <scope>NUCLEOTIDE SEQUENCE</scope>
    <source>
        <strain evidence="3">DSM 44931</strain>
    </source>
</reference>
<dbReference type="GO" id="GO:0005524">
    <property type="term" value="F:ATP binding"/>
    <property type="evidence" value="ECO:0007669"/>
    <property type="project" value="UniProtKB-KW"/>
</dbReference>
<dbReference type="GO" id="GO:0004674">
    <property type="term" value="F:protein serine/threonine kinase activity"/>
    <property type="evidence" value="ECO:0007669"/>
    <property type="project" value="UniProtKB-KW"/>
</dbReference>
<dbReference type="AlphaFoldDB" id="A0A399G8Y4"/>
<dbReference type="OrthoDB" id="3430553at2"/>
<keyword evidence="3" id="KW-0547">Nucleotide-binding</keyword>
<dbReference type="PANTHER" id="PTHR35526">
    <property type="entry name" value="ANTI-SIGMA-F FACTOR RSBW-RELATED"/>
    <property type="match status" value="1"/>
</dbReference>
<accession>A0A399G8Y4</accession>
<organism evidence="3 4">
    <name type="scientific">Thermobifida halotolerans</name>
    <dbReference type="NCBI Taxonomy" id="483545"/>
    <lineage>
        <taxon>Bacteria</taxon>
        <taxon>Bacillati</taxon>
        <taxon>Actinomycetota</taxon>
        <taxon>Actinomycetes</taxon>
        <taxon>Streptosporangiales</taxon>
        <taxon>Nocardiopsidaceae</taxon>
        <taxon>Thermobifida</taxon>
    </lineage>
</organism>
<evidence type="ECO:0000259" key="2">
    <source>
        <dbReference type="Pfam" id="PF13581"/>
    </source>
</evidence>
<keyword evidence="1" id="KW-0723">Serine/threonine-protein kinase</keyword>
<sequence>MSVSSTSFPGTPDSVAAARAFVVGCLRAFPEAPVPDEVVERAELVTSELATNALRHTRSGDPGGSYEIRVEVDTRGVRAEVRTRPPRLPTVPHVVAPGGDFFRESGRGLLLVDRLATRWGSLAPRAEGVYFVLRWPDGRRPAPTA</sequence>
<evidence type="ECO:0000313" key="4">
    <source>
        <dbReference type="Proteomes" id="UP000265719"/>
    </source>
</evidence>